<dbReference type="PROSITE" id="PS51257">
    <property type="entry name" value="PROKAR_LIPOPROTEIN"/>
    <property type="match status" value="1"/>
</dbReference>
<dbReference type="AlphaFoldDB" id="A0A553UX00"/>
<organism evidence="1 2">
    <name type="scientific">Helicobacter mehlei</name>
    <dbReference type="NCBI Taxonomy" id="2316080"/>
    <lineage>
        <taxon>Bacteria</taxon>
        <taxon>Pseudomonadati</taxon>
        <taxon>Campylobacterota</taxon>
        <taxon>Epsilonproteobacteria</taxon>
        <taxon>Campylobacterales</taxon>
        <taxon>Helicobacteraceae</taxon>
        <taxon>Helicobacter</taxon>
    </lineage>
</organism>
<dbReference type="EMBL" id="VKGC01000007">
    <property type="protein sequence ID" value="TSA84735.1"/>
    <property type="molecule type" value="Genomic_DNA"/>
</dbReference>
<protein>
    <recommendedName>
        <fullName evidence="3">Lipoprotein</fullName>
    </recommendedName>
</protein>
<reference evidence="1 2" key="3">
    <citation type="submission" date="2019-07" db="EMBL/GenBank/DDBJ databases">
        <authorList>
            <person name="Papic B."/>
        </authorList>
    </citation>
    <scope>NUCLEOTIDE SEQUENCE [LARGE SCALE GENOMIC DNA]</scope>
    <source>
        <strain evidence="1 2">L8b</strain>
    </source>
</reference>
<evidence type="ECO:0008006" key="3">
    <source>
        <dbReference type="Google" id="ProtNLM"/>
    </source>
</evidence>
<accession>A0A553UX00</accession>
<gene>
    <name evidence="1" type="ORF">FNE76_03980</name>
</gene>
<reference evidence="2" key="2">
    <citation type="submission" date="2019-07" db="EMBL/GenBank/DDBJ databases">
        <title>Helicobacter labacensis sp. nov., Helicobacter mehlei sp. nov. and Helicobacter vulpis sp. nov., isolated from gastric mucosa of red fox (Vulpis vulpis).</title>
        <authorList>
            <person name="Papic B."/>
        </authorList>
    </citation>
    <scope>NUCLEOTIDE SEQUENCE [LARGE SCALE GENOMIC DNA]</scope>
    <source>
        <strain evidence="2">L8b</strain>
    </source>
</reference>
<sequence length="236" mass="26900">MGLTRLSALLGLLCFLANVAWGVGCAYDSNSYDLDDKIERFAQKLDSNFVPSAIANPSKTAHILELNRTYVGKTLYCGVVMRLLVANANPYAHDAYEEHAINMRLMCFNITKNTLQRSQTFEGFCLSLYPASKSSQIGMEFKKDAFVLEIEESFIECDSTTFKSQTLLFKQEGDRYVLQSYTGTIDNDDPDPFYRQKRDGKKIYMDAIDNGVLDTLEDHCYKKHDCQTWEEKHGIE</sequence>
<proteinExistence type="predicted"/>
<comment type="caution">
    <text evidence="1">The sequence shown here is derived from an EMBL/GenBank/DDBJ whole genome shotgun (WGS) entry which is preliminary data.</text>
</comment>
<reference evidence="1 2" key="1">
    <citation type="submission" date="2019-07" db="EMBL/GenBank/DDBJ databases">
        <title>Helicobacter labacensis sp. nov., Helicobacter mehlei sp. nov. and Helicobacter vulpis sp. nov., isolated from gastric mucosa of red fox (Vulpis vulpis).</title>
        <authorList>
            <person name="Kusar D."/>
            <person name="Gruntar I."/>
            <person name="Pate M."/>
            <person name="Zajc U."/>
            <person name="Ocepek M."/>
        </authorList>
    </citation>
    <scope>NUCLEOTIDE SEQUENCE [LARGE SCALE GENOMIC DNA]</scope>
    <source>
        <strain evidence="1 2">L8b</strain>
    </source>
</reference>
<evidence type="ECO:0000313" key="1">
    <source>
        <dbReference type="EMBL" id="TSA84735.1"/>
    </source>
</evidence>
<evidence type="ECO:0000313" key="2">
    <source>
        <dbReference type="Proteomes" id="UP000319322"/>
    </source>
</evidence>
<name>A0A553UX00_9HELI</name>
<keyword evidence="2" id="KW-1185">Reference proteome</keyword>
<dbReference type="Proteomes" id="UP000319322">
    <property type="component" value="Unassembled WGS sequence"/>
</dbReference>